<name>A0A6A7K6T0_9FIRM</name>
<dbReference type="AlphaFoldDB" id="A0A6A7K6T0"/>
<protein>
    <submittedName>
        <fullName evidence="2">MarR family transcriptional regulator</fullName>
    </submittedName>
</protein>
<feature type="domain" description="HTH marR-type" evidence="1">
    <location>
        <begin position="5"/>
        <end position="141"/>
    </location>
</feature>
<dbReference type="EMBL" id="WHNX01000006">
    <property type="protein sequence ID" value="MPW25150.1"/>
    <property type="molecule type" value="Genomic_DNA"/>
</dbReference>
<dbReference type="PROSITE" id="PS50995">
    <property type="entry name" value="HTH_MARR_2"/>
    <property type="match status" value="1"/>
</dbReference>
<evidence type="ECO:0000259" key="1">
    <source>
        <dbReference type="PROSITE" id="PS50995"/>
    </source>
</evidence>
<dbReference type="PANTHER" id="PTHR33164:SF43">
    <property type="entry name" value="HTH-TYPE TRANSCRIPTIONAL REPRESSOR YETL"/>
    <property type="match status" value="1"/>
</dbReference>
<evidence type="ECO:0000313" key="2">
    <source>
        <dbReference type="EMBL" id="MPW25150.1"/>
    </source>
</evidence>
<evidence type="ECO:0000313" key="3">
    <source>
        <dbReference type="Proteomes" id="UP000440004"/>
    </source>
</evidence>
<dbReference type="Proteomes" id="UP000440004">
    <property type="component" value="Unassembled WGS sequence"/>
</dbReference>
<dbReference type="GO" id="GO:0006950">
    <property type="term" value="P:response to stress"/>
    <property type="evidence" value="ECO:0007669"/>
    <property type="project" value="TreeGrafter"/>
</dbReference>
<dbReference type="Gene3D" id="1.10.10.10">
    <property type="entry name" value="Winged helix-like DNA-binding domain superfamily/Winged helix DNA-binding domain"/>
    <property type="match status" value="1"/>
</dbReference>
<comment type="caution">
    <text evidence="2">The sequence shown here is derived from an EMBL/GenBank/DDBJ whole genome shotgun (WGS) entry which is preliminary data.</text>
</comment>
<reference evidence="2 3" key="1">
    <citation type="submission" date="2019-10" db="EMBL/GenBank/DDBJ databases">
        <title>Alkalibaculum tamaniensis sp.nov., a new alkaliphilic acetogen, isolated on methoxylated aromatics from a mud volcano.</title>
        <authorList>
            <person name="Khomyakova M.A."/>
            <person name="Merkel A.Y."/>
            <person name="Bonch-Osmolovskaya E.A."/>
            <person name="Slobodkin A.I."/>
        </authorList>
    </citation>
    <scope>NUCLEOTIDE SEQUENCE [LARGE SCALE GENOMIC DNA]</scope>
    <source>
        <strain evidence="2 3">M08DMB</strain>
    </source>
</reference>
<dbReference type="CDD" id="cd00090">
    <property type="entry name" value="HTH_ARSR"/>
    <property type="match status" value="1"/>
</dbReference>
<organism evidence="2 3">
    <name type="scientific">Alkalibaculum sporogenes</name>
    <dbReference type="NCBI Taxonomy" id="2655001"/>
    <lineage>
        <taxon>Bacteria</taxon>
        <taxon>Bacillati</taxon>
        <taxon>Bacillota</taxon>
        <taxon>Clostridia</taxon>
        <taxon>Eubacteriales</taxon>
        <taxon>Eubacteriaceae</taxon>
        <taxon>Alkalibaculum</taxon>
    </lineage>
</organism>
<dbReference type="InterPro" id="IPR011991">
    <property type="entry name" value="ArsR-like_HTH"/>
</dbReference>
<sequence>MNTTHEEITRKVMDTFLRFRKLHRLQKSPVEGMKHSEIMILFRIKEHGEHNGVRISEISHRMRVTSPTVTQLVNKLEEDGLVKRTLDPNDRRSIRVTLTPKGEDVIEKSQNTFFERYSSLVDALGTEKSILLADLLSESIDYLSKI</sequence>
<dbReference type="PANTHER" id="PTHR33164">
    <property type="entry name" value="TRANSCRIPTIONAL REGULATOR, MARR FAMILY"/>
    <property type="match status" value="1"/>
</dbReference>
<dbReference type="SUPFAM" id="SSF46785">
    <property type="entry name" value="Winged helix' DNA-binding domain"/>
    <property type="match status" value="1"/>
</dbReference>
<dbReference type="InterPro" id="IPR039422">
    <property type="entry name" value="MarR/SlyA-like"/>
</dbReference>
<accession>A0A6A7K6T0</accession>
<dbReference type="RefSeq" id="WP_152802372.1">
    <property type="nucleotide sequence ID" value="NZ_WHNX01000006.1"/>
</dbReference>
<dbReference type="GO" id="GO:0003700">
    <property type="term" value="F:DNA-binding transcription factor activity"/>
    <property type="evidence" value="ECO:0007669"/>
    <property type="project" value="InterPro"/>
</dbReference>
<dbReference type="InterPro" id="IPR036388">
    <property type="entry name" value="WH-like_DNA-bd_sf"/>
</dbReference>
<keyword evidence="3" id="KW-1185">Reference proteome</keyword>
<dbReference type="PRINTS" id="PR00598">
    <property type="entry name" value="HTHMARR"/>
</dbReference>
<proteinExistence type="predicted"/>
<dbReference type="InterPro" id="IPR036390">
    <property type="entry name" value="WH_DNA-bd_sf"/>
</dbReference>
<dbReference type="Pfam" id="PF01047">
    <property type="entry name" value="MarR"/>
    <property type="match status" value="1"/>
</dbReference>
<dbReference type="SMART" id="SM00347">
    <property type="entry name" value="HTH_MARR"/>
    <property type="match status" value="1"/>
</dbReference>
<gene>
    <name evidence="2" type="ORF">GC105_05020</name>
</gene>
<dbReference type="InterPro" id="IPR000835">
    <property type="entry name" value="HTH_MarR-typ"/>
</dbReference>